<evidence type="ECO:0000313" key="3">
    <source>
        <dbReference type="Proteomes" id="UP001597079"/>
    </source>
</evidence>
<evidence type="ECO:0000313" key="2">
    <source>
        <dbReference type="EMBL" id="MFD1677452.1"/>
    </source>
</evidence>
<dbReference type="RefSeq" id="WP_377945346.1">
    <property type="nucleotide sequence ID" value="NZ_JBHUCX010000092.1"/>
</dbReference>
<sequence>MRIRVKRVDVRVHFEDEDDDDLLDMIEDLPGCPSDKEEAERSN</sequence>
<reference evidence="3" key="1">
    <citation type="journal article" date="2019" name="Int. J. Syst. Evol. Microbiol.">
        <title>The Global Catalogue of Microorganisms (GCM) 10K type strain sequencing project: providing services to taxonomists for standard genome sequencing and annotation.</title>
        <authorList>
            <consortium name="The Broad Institute Genomics Platform"/>
            <consortium name="The Broad Institute Genome Sequencing Center for Infectious Disease"/>
            <person name="Wu L."/>
            <person name="Ma J."/>
        </authorList>
    </citation>
    <scope>NUCLEOTIDE SEQUENCE [LARGE SCALE GENOMIC DNA]</scope>
    <source>
        <strain evidence="3">CGMCC 1.12286</strain>
    </source>
</reference>
<protein>
    <submittedName>
        <fullName evidence="2">Uncharacterized protein</fullName>
    </submittedName>
</protein>
<comment type="caution">
    <text evidence="2">The sequence shown here is derived from an EMBL/GenBank/DDBJ whole genome shotgun (WGS) entry which is preliminary data.</text>
</comment>
<evidence type="ECO:0000256" key="1">
    <source>
        <dbReference type="SAM" id="MobiDB-lite"/>
    </source>
</evidence>
<name>A0ABW4JRI1_9BACL</name>
<accession>A0ABW4JRI1</accession>
<organism evidence="2 3">
    <name type="scientific">Alicyclobacillus fodiniaquatilis</name>
    <dbReference type="NCBI Taxonomy" id="1661150"/>
    <lineage>
        <taxon>Bacteria</taxon>
        <taxon>Bacillati</taxon>
        <taxon>Bacillota</taxon>
        <taxon>Bacilli</taxon>
        <taxon>Bacillales</taxon>
        <taxon>Alicyclobacillaceae</taxon>
        <taxon>Alicyclobacillus</taxon>
    </lineage>
</organism>
<feature type="region of interest" description="Disordered" evidence="1">
    <location>
        <begin position="24"/>
        <end position="43"/>
    </location>
</feature>
<feature type="compositionally biased region" description="Basic and acidic residues" evidence="1">
    <location>
        <begin position="34"/>
        <end position="43"/>
    </location>
</feature>
<keyword evidence="3" id="KW-1185">Reference proteome</keyword>
<dbReference type="EMBL" id="JBHUCX010000092">
    <property type="protein sequence ID" value="MFD1677452.1"/>
    <property type="molecule type" value="Genomic_DNA"/>
</dbReference>
<proteinExistence type="predicted"/>
<gene>
    <name evidence="2" type="ORF">ACFSB2_22585</name>
</gene>
<dbReference type="Proteomes" id="UP001597079">
    <property type="component" value="Unassembled WGS sequence"/>
</dbReference>